<dbReference type="OrthoDB" id="9801455at2"/>
<dbReference type="RefSeq" id="WP_133501881.1">
    <property type="nucleotide sequence ID" value="NZ_SNXC01000001.1"/>
</dbReference>
<evidence type="ECO:0000313" key="6">
    <source>
        <dbReference type="Proteomes" id="UP000294656"/>
    </source>
</evidence>
<feature type="domain" description="Glycosyl hydrolase family 32 N-terminal" evidence="4">
    <location>
        <begin position="13"/>
        <end position="322"/>
    </location>
</feature>
<dbReference type="Gene3D" id="2.115.10.20">
    <property type="entry name" value="Glycosyl hydrolase domain, family 43"/>
    <property type="match status" value="1"/>
</dbReference>
<dbReference type="Proteomes" id="UP000294656">
    <property type="component" value="Unassembled WGS sequence"/>
</dbReference>
<evidence type="ECO:0000256" key="1">
    <source>
        <dbReference type="ARBA" id="ARBA00009902"/>
    </source>
</evidence>
<dbReference type="CDD" id="cd18622">
    <property type="entry name" value="GH32_Inu-like"/>
    <property type="match status" value="1"/>
</dbReference>
<dbReference type="AlphaFoldDB" id="A0A4R6MJR3"/>
<evidence type="ECO:0000313" key="5">
    <source>
        <dbReference type="EMBL" id="TDP01907.1"/>
    </source>
</evidence>
<comment type="similarity">
    <text evidence="1">Belongs to the glycosyl hydrolase 32 family.</text>
</comment>
<comment type="caution">
    <text evidence="5">The sequence shown here is derived from an EMBL/GenBank/DDBJ whole genome shotgun (WGS) entry which is preliminary data.</text>
</comment>
<gene>
    <name evidence="5" type="ORF">DFP79_0082</name>
</gene>
<name>A0A4R6MJR3_9GAMM</name>
<dbReference type="PANTHER" id="PTHR42800">
    <property type="entry name" value="EXOINULINASE INUD (AFU_ORTHOLOGUE AFUA_5G00480)"/>
    <property type="match status" value="1"/>
</dbReference>
<keyword evidence="6" id="KW-1185">Reference proteome</keyword>
<evidence type="ECO:0000259" key="4">
    <source>
        <dbReference type="Pfam" id="PF00251"/>
    </source>
</evidence>
<evidence type="ECO:0000256" key="3">
    <source>
        <dbReference type="ARBA" id="ARBA00023295"/>
    </source>
</evidence>
<protein>
    <submittedName>
        <fullName evidence="5">Fructan beta-fructosidase</fullName>
    </submittedName>
</protein>
<dbReference type="InterPro" id="IPR013148">
    <property type="entry name" value="Glyco_hydro_32_N"/>
</dbReference>
<accession>A0A4R6MJR3</accession>
<dbReference type="EMBL" id="SNXC01000001">
    <property type="protein sequence ID" value="TDP01907.1"/>
    <property type="molecule type" value="Genomic_DNA"/>
</dbReference>
<proteinExistence type="inferred from homology"/>
<dbReference type="GO" id="GO:0005987">
    <property type="term" value="P:sucrose catabolic process"/>
    <property type="evidence" value="ECO:0007669"/>
    <property type="project" value="TreeGrafter"/>
</dbReference>
<dbReference type="Pfam" id="PF00251">
    <property type="entry name" value="Glyco_hydro_32N"/>
    <property type="match status" value="1"/>
</dbReference>
<organism evidence="5 6">
    <name type="scientific">Marinomonas balearica</name>
    <dbReference type="NCBI Taxonomy" id="491947"/>
    <lineage>
        <taxon>Bacteria</taxon>
        <taxon>Pseudomonadati</taxon>
        <taxon>Pseudomonadota</taxon>
        <taxon>Gammaproteobacteria</taxon>
        <taxon>Oceanospirillales</taxon>
        <taxon>Oceanospirillaceae</taxon>
        <taxon>Marinomonas</taxon>
    </lineage>
</organism>
<dbReference type="GO" id="GO:0004575">
    <property type="term" value="F:sucrose alpha-glucosidase activity"/>
    <property type="evidence" value="ECO:0007669"/>
    <property type="project" value="TreeGrafter"/>
</dbReference>
<dbReference type="PANTHER" id="PTHR42800:SF1">
    <property type="entry name" value="EXOINULINASE INUD (AFU_ORTHOLOGUE AFUA_5G00480)"/>
    <property type="match status" value="1"/>
</dbReference>
<dbReference type="InterPro" id="IPR023296">
    <property type="entry name" value="Glyco_hydro_beta-prop_sf"/>
</dbReference>
<sequence>MPDKNQNFRPAIHFSAPFGWINDPNGLIYMDGEWHLFYQYYPFGTTWGPMHWGHAVSRDLLEWTHLPIALAPDQNGQCFSGSSIVDSNNTSGLFENPSPHNFVSLYTNTIGLTQVQDNGLQAQSIATSTDGRAFKQHADINPVAPNEGIQHFRDPKVFWHDASEKWIMVVTEGQCIGIYGSINLTKWNKLSTWGNDEGVHDELPWECPDLFPITDDQGIERWVLIIGLQRAAHAGGSGTQYMVGHFDGERFTNLNAKEDALYLDYGKDFYAAQSFSNAPNGRRIAIAWMSNWLYANDVPTDGYRGTMTLPRELSLVTTEQGLRLKQSFITESFAKASNEKVQHVEPSIWQFDLNHGLIKAELKLAHGSRIEIKPFGDDSLVYRISRTDSNYLVETERKVVVSASPTFNQQFPYQSRFVMPAQQSLDFVLAKDTSSCELLINNGLFACTDTVFTHSLEKASLSVVEGQVLMESIEVFEQG</sequence>
<evidence type="ECO:0000256" key="2">
    <source>
        <dbReference type="ARBA" id="ARBA00022801"/>
    </source>
</evidence>
<keyword evidence="3" id="KW-0326">Glycosidase</keyword>
<dbReference type="SUPFAM" id="SSF75005">
    <property type="entry name" value="Arabinanase/levansucrase/invertase"/>
    <property type="match status" value="1"/>
</dbReference>
<reference evidence="5 6" key="1">
    <citation type="submission" date="2019-03" db="EMBL/GenBank/DDBJ databases">
        <title>Genomic Encyclopedia of Type Strains, Phase III (KMG-III): the genomes of soil and plant-associated and newly described type strains.</title>
        <authorList>
            <person name="Whitman W."/>
        </authorList>
    </citation>
    <scope>NUCLEOTIDE SEQUENCE [LARGE SCALE GENOMIC DNA]</scope>
    <source>
        <strain evidence="5 6">CECT 7378</strain>
    </source>
</reference>
<dbReference type="GO" id="GO:0005737">
    <property type="term" value="C:cytoplasm"/>
    <property type="evidence" value="ECO:0007669"/>
    <property type="project" value="TreeGrafter"/>
</dbReference>
<dbReference type="InterPro" id="IPR001362">
    <property type="entry name" value="Glyco_hydro_32"/>
</dbReference>
<keyword evidence="2" id="KW-0378">Hydrolase</keyword>
<dbReference type="SMART" id="SM00640">
    <property type="entry name" value="Glyco_32"/>
    <property type="match status" value="1"/>
</dbReference>